<dbReference type="InterPro" id="IPR050121">
    <property type="entry name" value="Cytochrome_P450_monoxygenase"/>
</dbReference>
<keyword evidence="4 7" id="KW-0560">Oxidoreductase</keyword>
<protein>
    <submittedName>
        <fullName evidence="10">Uncharacterized protein</fullName>
    </submittedName>
</protein>
<keyword evidence="9" id="KW-0812">Transmembrane</keyword>
<sequence>MAFYFPLAVALVLIYLIFYYVVYPATISPLSKIPSGHPIASFLPIWIWWKRRKGYETRTIFAAHQRHGPIVRLAPNEVSVASLDGLRKIYMGGFERTEWFLQFRNYDGTPNLLTMLNAKDHATRRRIVSHGYSKSYLLGSSDFQQLSHILLFERLLPVLDDAARAGKGIDMYSLGCAAGAEFMTAYGLGSAFGLDLMRRSREDERRIYLENSKKKVLYLKGCERAAKALEEQLLQKCREAERYLNSKSSAPQDGKSLEDEKDRKARQIGSEDPESTSTYPIVYAQLMNSIPKKEHVTNPQETIRLAASELLDNTEAARVGIGITLTYAMHELSQRRALQSTLRKELTTAELPFTYPLQHQSLSTSVLRKLDGLPLLDAVITETLRLHPAAPGPLRRLVPKGGTIIEGYFVPAGATISTAPYCMHRSKDVYPEAEFWKPERWIGTADSPNKQLTTVDEAGGGLENGKAEHDPRRWFWAFGSGGRMCVGNHFVLVVLKLLLASIYMNYTTTVIDDEGIEQMEDFVAVPVGDKLILGFSRVAMG</sequence>
<gene>
    <name evidence="10" type="ORF">EPUS_07080</name>
</gene>
<organism evidence="10 11">
    <name type="scientific">Endocarpon pusillum (strain Z07020 / HMAS-L-300199)</name>
    <name type="common">Lichen-forming fungus</name>
    <dbReference type="NCBI Taxonomy" id="1263415"/>
    <lineage>
        <taxon>Eukaryota</taxon>
        <taxon>Fungi</taxon>
        <taxon>Dikarya</taxon>
        <taxon>Ascomycota</taxon>
        <taxon>Pezizomycotina</taxon>
        <taxon>Eurotiomycetes</taxon>
        <taxon>Chaetothyriomycetidae</taxon>
        <taxon>Verrucariales</taxon>
        <taxon>Verrucariaceae</taxon>
        <taxon>Endocarpon</taxon>
    </lineage>
</organism>
<dbReference type="OrthoDB" id="1470350at2759"/>
<feature type="compositionally biased region" description="Basic and acidic residues" evidence="8">
    <location>
        <begin position="255"/>
        <end position="265"/>
    </location>
</feature>
<proteinExistence type="inferred from homology"/>
<dbReference type="PANTHER" id="PTHR24305:SF166">
    <property type="entry name" value="CYTOCHROME P450 12A4, MITOCHONDRIAL-RELATED"/>
    <property type="match status" value="1"/>
</dbReference>
<dbReference type="GO" id="GO:0016705">
    <property type="term" value="F:oxidoreductase activity, acting on paired donors, with incorporation or reduction of molecular oxygen"/>
    <property type="evidence" value="ECO:0007669"/>
    <property type="project" value="InterPro"/>
</dbReference>
<evidence type="ECO:0000256" key="4">
    <source>
        <dbReference type="ARBA" id="ARBA00023002"/>
    </source>
</evidence>
<dbReference type="AlphaFoldDB" id="U1GV72"/>
<name>U1GV72_ENDPU</name>
<keyword evidence="7" id="KW-0503">Monooxygenase</keyword>
<comment type="similarity">
    <text evidence="2 7">Belongs to the cytochrome P450 family.</text>
</comment>
<dbReference type="eggNOG" id="KOG0157">
    <property type="taxonomic scope" value="Eukaryota"/>
</dbReference>
<keyword evidence="11" id="KW-1185">Reference proteome</keyword>
<dbReference type="PROSITE" id="PS00086">
    <property type="entry name" value="CYTOCHROME_P450"/>
    <property type="match status" value="1"/>
</dbReference>
<keyword evidence="6 7" id="KW-0349">Heme</keyword>
<dbReference type="InterPro" id="IPR036396">
    <property type="entry name" value="Cyt_P450_sf"/>
</dbReference>
<evidence type="ECO:0000256" key="2">
    <source>
        <dbReference type="ARBA" id="ARBA00010617"/>
    </source>
</evidence>
<dbReference type="EMBL" id="KE720765">
    <property type="protein sequence ID" value="ERF76373.1"/>
    <property type="molecule type" value="Genomic_DNA"/>
</dbReference>
<dbReference type="GeneID" id="19241968"/>
<dbReference type="HOGENOM" id="CLU_001570_14_2_1"/>
<dbReference type="Pfam" id="PF00067">
    <property type="entry name" value="p450"/>
    <property type="match status" value="1"/>
</dbReference>
<comment type="cofactor">
    <cofactor evidence="1 6">
        <name>heme</name>
        <dbReference type="ChEBI" id="CHEBI:30413"/>
    </cofactor>
</comment>
<evidence type="ECO:0000313" key="10">
    <source>
        <dbReference type="EMBL" id="ERF76373.1"/>
    </source>
</evidence>
<dbReference type="SUPFAM" id="SSF48264">
    <property type="entry name" value="Cytochrome P450"/>
    <property type="match status" value="1"/>
</dbReference>
<reference evidence="11" key="1">
    <citation type="journal article" date="2014" name="BMC Genomics">
        <title>Genome characteristics reveal the impact of lichenization on lichen-forming fungus Endocarpon pusillum Hedwig (Verrucariales, Ascomycota).</title>
        <authorList>
            <person name="Wang Y.-Y."/>
            <person name="Liu B."/>
            <person name="Zhang X.-Y."/>
            <person name="Zhou Q.-M."/>
            <person name="Zhang T."/>
            <person name="Li H."/>
            <person name="Yu Y.-F."/>
            <person name="Zhang X.-L."/>
            <person name="Hao X.-Y."/>
            <person name="Wang M."/>
            <person name="Wang L."/>
            <person name="Wei J.-C."/>
        </authorList>
    </citation>
    <scope>NUCLEOTIDE SEQUENCE [LARGE SCALE GENOMIC DNA]</scope>
    <source>
        <strain evidence="11">Z07020 / HMAS-L-300199</strain>
    </source>
</reference>
<keyword evidence="9" id="KW-1133">Transmembrane helix</keyword>
<keyword evidence="9" id="KW-0472">Membrane</keyword>
<dbReference type="InterPro" id="IPR001128">
    <property type="entry name" value="Cyt_P450"/>
</dbReference>
<keyword evidence="5 6" id="KW-0408">Iron</keyword>
<dbReference type="InterPro" id="IPR002403">
    <property type="entry name" value="Cyt_P450_E_grp-IV"/>
</dbReference>
<feature type="region of interest" description="Disordered" evidence="8">
    <location>
        <begin position="244"/>
        <end position="276"/>
    </location>
</feature>
<evidence type="ECO:0000256" key="6">
    <source>
        <dbReference type="PIRSR" id="PIRSR602403-1"/>
    </source>
</evidence>
<dbReference type="GO" id="GO:0005506">
    <property type="term" value="F:iron ion binding"/>
    <property type="evidence" value="ECO:0007669"/>
    <property type="project" value="InterPro"/>
</dbReference>
<evidence type="ECO:0000256" key="9">
    <source>
        <dbReference type="SAM" id="Phobius"/>
    </source>
</evidence>
<evidence type="ECO:0000256" key="8">
    <source>
        <dbReference type="SAM" id="MobiDB-lite"/>
    </source>
</evidence>
<accession>U1GV72</accession>
<dbReference type="InterPro" id="IPR017972">
    <property type="entry name" value="Cyt_P450_CS"/>
</dbReference>
<dbReference type="GO" id="GO:0020037">
    <property type="term" value="F:heme binding"/>
    <property type="evidence" value="ECO:0007669"/>
    <property type="project" value="InterPro"/>
</dbReference>
<keyword evidence="3 6" id="KW-0479">Metal-binding</keyword>
<feature type="binding site" description="axial binding residue" evidence="6">
    <location>
        <position position="485"/>
    </location>
    <ligand>
        <name>heme</name>
        <dbReference type="ChEBI" id="CHEBI:30413"/>
    </ligand>
    <ligandPart>
        <name>Fe</name>
        <dbReference type="ChEBI" id="CHEBI:18248"/>
    </ligandPart>
</feature>
<evidence type="ECO:0000313" key="11">
    <source>
        <dbReference type="Proteomes" id="UP000019373"/>
    </source>
</evidence>
<dbReference type="Proteomes" id="UP000019373">
    <property type="component" value="Unassembled WGS sequence"/>
</dbReference>
<feature type="transmembrane region" description="Helical" evidence="9">
    <location>
        <begin position="7"/>
        <end position="27"/>
    </location>
</feature>
<dbReference type="RefSeq" id="XP_007786297.1">
    <property type="nucleotide sequence ID" value="XM_007788107.1"/>
</dbReference>
<dbReference type="Gene3D" id="1.10.630.10">
    <property type="entry name" value="Cytochrome P450"/>
    <property type="match status" value="1"/>
</dbReference>
<evidence type="ECO:0000256" key="3">
    <source>
        <dbReference type="ARBA" id="ARBA00022723"/>
    </source>
</evidence>
<dbReference type="PRINTS" id="PR00465">
    <property type="entry name" value="EP450IV"/>
</dbReference>
<evidence type="ECO:0000256" key="7">
    <source>
        <dbReference type="RuleBase" id="RU000461"/>
    </source>
</evidence>
<evidence type="ECO:0000256" key="5">
    <source>
        <dbReference type="ARBA" id="ARBA00023004"/>
    </source>
</evidence>
<dbReference type="PANTHER" id="PTHR24305">
    <property type="entry name" value="CYTOCHROME P450"/>
    <property type="match status" value="1"/>
</dbReference>
<dbReference type="GO" id="GO:0004497">
    <property type="term" value="F:monooxygenase activity"/>
    <property type="evidence" value="ECO:0007669"/>
    <property type="project" value="UniProtKB-KW"/>
</dbReference>
<evidence type="ECO:0000256" key="1">
    <source>
        <dbReference type="ARBA" id="ARBA00001971"/>
    </source>
</evidence>